<keyword evidence="5 8" id="KW-0326">Glycosidase</keyword>
<dbReference type="EMBL" id="LMZQ01000001">
    <property type="protein sequence ID" value="KRT17838.1"/>
    <property type="molecule type" value="Genomic_DNA"/>
</dbReference>
<feature type="active site" description="Proton donor" evidence="6">
    <location>
        <position position="219"/>
    </location>
</feature>
<dbReference type="Pfam" id="PF04616">
    <property type="entry name" value="Glyco_hydro_43"/>
    <property type="match status" value="1"/>
</dbReference>
<evidence type="ECO:0000313" key="11">
    <source>
        <dbReference type="Proteomes" id="UP000051950"/>
    </source>
</evidence>
<keyword evidence="3 8" id="KW-0378">Hydrolase</keyword>
<accession>A0A0T5VVD6</accession>
<keyword evidence="2" id="KW-0858">Xylan degradation</keyword>
<gene>
    <name evidence="10" type="ORF">ASU31_00640</name>
</gene>
<feature type="chain" id="PRO_5006665834" evidence="9">
    <location>
        <begin position="26"/>
        <end position="329"/>
    </location>
</feature>
<dbReference type="PANTHER" id="PTHR43772">
    <property type="entry name" value="ENDO-1,4-BETA-XYLANASE"/>
    <property type="match status" value="1"/>
</dbReference>
<organism evidence="10 11">
    <name type="scientific">Pedobacter ginsenosidimutans</name>
    <dbReference type="NCBI Taxonomy" id="687842"/>
    <lineage>
        <taxon>Bacteria</taxon>
        <taxon>Pseudomonadati</taxon>
        <taxon>Bacteroidota</taxon>
        <taxon>Sphingobacteriia</taxon>
        <taxon>Sphingobacteriales</taxon>
        <taxon>Sphingobacteriaceae</taxon>
        <taxon>Pedobacter</taxon>
    </lineage>
</organism>
<reference evidence="10 11" key="1">
    <citation type="submission" date="2015-11" db="EMBL/GenBank/DDBJ databases">
        <title>Sequence of Pedobacter ginsenosidimutans.</title>
        <authorList>
            <person name="Carson E."/>
            <person name="Keyser V."/>
            <person name="Newman J."/>
            <person name="Miller J."/>
        </authorList>
    </citation>
    <scope>NUCLEOTIDE SEQUENCE [LARGE SCALE GENOMIC DNA]</scope>
    <source>
        <strain evidence="10 11">KACC 14530</strain>
    </source>
</reference>
<dbReference type="SUPFAM" id="SSF75005">
    <property type="entry name" value="Arabinanase/levansucrase/invertase"/>
    <property type="match status" value="1"/>
</dbReference>
<evidence type="ECO:0000256" key="7">
    <source>
        <dbReference type="PIRSR" id="PIRSR606710-2"/>
    </source>
</evidence>
<evidence type="ECO:0000313" key="10">
    <source>
        <dbReference type="EMBL" id="KRT17838.1"/>
    </source>
</evidence>
<feature type="active site" description="Proton acceptor" evidence="6">
    <location>
        <position position="50"/>
    </location>
</feature>
<dbReference type="InterPro" id="IPR052176">
    <property type="entry name" value="Glycosyl_Hydrlase_43_Enz"/>
</dbReference>
<dbReference type="AlphaFoldDB" id="A0A0T5VVD6"/>
<feature type="site" description="Important for catalytic activity, responsible for pKa modulation of the active site Glu and correct orientation of both the proton donor and substrate" evidence="7">
    <location>
        <position position="171"/>
    </location>
</feature>
<dbReference type="InterPro" id="IPR023296">
    <property type="entry name" value="Glyco_hydro_beta-prop_sf"/>
</dbReference>
<dbReference type="GO" id="GO:0004553">
    <property type="term" value="F:hydrolase activity, hydrolyzing O-glycosyl compounds"/>
    <property type="evidence" value="ECO:0007669"/>
    <property type="project" value="InterPro"/>
</dbReference>
<name>A0A0T5VVD6_9SPHI</name>
<dbReference type="GO" id="GO:0045493">
    <property type="term" value="P:xylan catabolic process"/>
    <property type="evidence" value="ECO:0007669"/>
    <property type="project" value="UniProtKB-KW"/>
</dbReference>
<comment type="caution">
    <text evidence="10">The sequence shown here is derived from an EMBL/GenBank/DDBJ whole genome shotgun (WGS) entry which is preliminary data.</text>
</comment>
<dbReference type="Gene3D" id="2.115.10.20">
    <property type="entry name" value="Glycosyl hydrolase domain, family 43"/>
    <property type="match status" value="1"/>
</dbReference>
<proteinExistence type="inferred from homology"/>
<evidence type="ECO:0000256" key="1">
    <source>
        <dbReference type="ARBA" id="ARBA00009865"/>
    </source>
</evidence>
<keyword evidence="2" id="KW-0624">Polysaccharide degradation</keyword>
<keyword evidence="4" id="KW-0119">Carbohydrate metabolism</keyword>
<sequence>MNPTKTNLCLILTLILTFAFLKGTAQLSQDSIKHFRSFGNPIITDKYTADPAAMVDGETLWLFTGHDFQGGQKSYKMKDWCVFSSKDLKNWTEYPTPLKISDFKWDKSGAAYAAQTIKRNGKYYWYISTNGSGIGVAVADNPQGPYKDAIGKPLLTNDDCFASKHYWTCIDPTVIIDKDDQAWIIWGNGVCYFAKLKPNMIEIDGSVGKIDFENFKFTEAPWIHYRKGKYYLSYATGFPEKIAYAIADKVDGPYTYKGILNELAGNSNTNHQSIVEFKGKWYFIYHNGAINRDGGSFSRSVCIDQLEYGPNGILKKVQMSSDGVKGLVK</sequence>
<dbReference type="InterPro" id="IPR006710">
    <property type="entry name" value="Glyco_hydro_43"/>
</dbReference>
<evidence type="ECO:0000256" key="3">
    <source>
        <dbReference type="ARBA" id="ARBA00022801"/>
    </source>
</evidence>
<dbReference type="RefSeq" id="WP_057930467.1">
    <property type="nucleotide sequence ID" value="NZ_LMZQ01000001.1"/>
</dbReference>
<feature type="signal peptide" evidence="9">
    <location>
        <begin position="1"/>
        <end position="25"/>
    </location>
</feature>
<evidence type="ECO:0000256" key="9">
    <source>
        <dbReference type="SAM" id="SignalP"/>
    </source>
</evidence>
<dbReference type="CDD" id="cd18618">
    <property type="entry name" value="GH43_Xsa43E-like"/>
    <property type="match status" value="1"/>
</dbReference>
<keyword evidence="9" id="KW-0732">Signal</keyword>
<protein>
    <submittedName>
        <fullName evidence="10">Glycoside hydrolase</fullName>
    </submittedName>
</protein>
<evidence type="ECO:0000256" key="2">
    <source>
        <dbReference type="ARBA" id="ARBA00022651"/>
    </source>
</evidence>
<dbReference type="Proteomes" id="UP000051950">
    <property type="component" value="Unassembled WGS sequence"/>
</dbReference>
<evidence type="ECO:0000256" key="6">
    <source>
        <dbReference type="PIRSR" id="PIRSR606710-1"/>
    </source>
</evidence>
<evidence type="ECO:0000256" key="8">
    <source>
        <dbReference type="RuleBase" id="RU361187"/>
    </source>
</evidence>
<keyword evidence="11" id="KW-1185">Reference proteome</keyword>
<comment type="similarity">
    <text evidence="1 8">Belongs to the glycosyl hydrolase 43 family.</text>
</comment>
<dbReference type="PANTHER" id="PTHR43772:SF2">
    <property type="entry name" value="PUTATIVE (AFU_ORTHOLOGUE AFUA_2G04480)-RELATED"/>
    <property type="match status" value="1"/>
</dbReference>
<dbReference type="OrthoDB" id="9803461at2"/>
<evidence type="ECO:0000256" key="5">
    <source>
        <dbReference type="ARBA" id="ARBA00023295"/>
    </source>
</evidence>
<dbReference type="STRING" id="687842.ASU31_00640"/>
<evidence type="ECO:0000256" key="4">
    <source>
        <dbReference type="ARBA" id="ARBA00023277"/>
    </source>
</evidence>